<protein>
    <submittedName>
        <fullName evidence="1">Uncharacterized protein</fullName>
    </submittedName>
</protein>
<dbReference type="AlphaFoldDB" id="A0A179D1R6"/>
<dbReference type="Proteomes" id="UP000078390">
    <property type="component" value="Unassembled WGS sequence"/>
</dbReference>
<dbReference type="EMBL" id="LWLG01000019">
    <property type="protein sequence ID" value="OAQ19933.1"/>
    <property type="molecule type" value="Genomic_DNA"/>
</dbReference>
<comment type="caution">
    <text evidence="1">The sequence shown here is derived from an EMBL/GenBank/DDBJ whole genome shotgun (WGS) entry which is preliminary data.</text>
</comment>
<evidence type="ECO:0000313" key="1">
    <source>
        <dbReference type="EMBL" id="OAQ19933.1"/>
    </source>
</evidence>
<accession>A0A179D1R6</accession>
<proteinExistence type="predicted"/>
<reference evidence="1 2" key="1">
    <citation type="submission" date="2016-04" db="EMBL/GenBank/DDBJ databases">
        <title>Genome analysis of Thermosulfurimonas dismutans, the first thermophilic sulfur-disproportionating bacterium of the phylum Thermodesulfobacteria.</title>
        <authorList>
            <person name="Mardanov A.V."/>
            <person name="Beletsky A.V."/>
            <person name="Kadnikov V.V."/>
            <person name="Slobodkin A.I."/>
            <person name="Ravin N.V."/>
        </authorList>
    </citation>
    <scope>NUCLEOTIDE SEQUENCE [LARGE SCALE GENOMIC DNA]</scope>
    <source>
        <strain evidence="1 2">S95</strain>
    </source>
</reference>
<evidence type="ECO:0000313" key="2">
    <source>
        <dbReference type="Proteomes" id="UP000078390"/>
    </source>
</evidence>
<name>A0A179D1R6_9BACT</name>
<sequence length="46" mass="5276">MEKIFSTTKEIKKGAYAPFQEAGYLMTISYDNRCILPDHASYRLSS</sequence>
<gene>
    <name evidence="1" type="ORF">TDIS_1932</name>
</gene>
<keyword evidence="2" id="KW-1185">Reference proteome</keyword>
<organism evidence="1 2">
    <name type="scientific">Thermosulfurimonas dismutans</name>
    <dbReference type="NCBI Taxonomy" id="999894"/>
    <lineage>
        <taxon>Bacteria</taxon>
        <taxon>Pseudomonadati</taxon>
        <taxon>Thermodesulfobacteriota</taxon>
        <taxon>Thermodesulfobacteria</taxon>
        <taxon>Thermodesulfobacteriales</taxon>
        <taxon>Thermodesulfobacteriaceae</taxon>
        <taxon>Thermosulfurimonas</taxon>
    </lineage>
</organism>
<dbReference type="STRING" id="999894.TDIS_1932"/>